<feature type="domain" description="HTH myb-type" evidence="8">
    <location>
        <begin position="204"/>
        <end position="259"/>
    </location>
</feature>
<evidence type="ECO:0000256" key="2">
    <source>
        <dbReference type="ARBA" id="ARBA00023125"/>
    </source>
</evidence>
<evidence type="ECO:0000256" key="4">
    <source>
        <dbReference type="ARBA" id="ARBA00023242"/>
    </source>
</evidence>
<evidence type="ECO:0000259" key="7">
    <source>
        <dbReference type="PROSITE" id="PS51293"/>
    </source>
</evidence>
<dbReference type="RefSeq" id="XP_068365054.1">
    <property type="nucleotide sequence ID" value="XM_068500226.1"/>
</dbReference>
<dbReference type="OrthoDB" id="2143914at2759"/>
<evidence type="ECO:0000313" key="10">
    <source>
        <dbReference type="Proteomes" id="UP000179807"/>
    </source>
</evidence>
<keyword evidence="2" id="KW-0238">DNA-binding</keyword>
<sequence length="372" mass="42962">MFIPHIFNDNHKLIFYQILFILKSKKNIYSLFLMSDHLALLAKSYVHESNPSASNDLQKNALQVLNSFIDNKINYSEAQTCLTTILGTAAALEKINNILNVPETPLPPSNDGTQNKDGEGHESSNSEEHSDNDSGDFNGRSSSHNKSRSKTGKRKLHPWSQTEDNRLLAGIVKYGVENWHHIAQFVENSRSKAQCSQRWFRGLDPSIRKCRWTYDEEIQLNKLVEKFGLKSWTKIAAKMKNRSDVQCRYHYNQMVKSQKVYYYSHSIPHNSDNYNQSSPETKIDNIKIEAIFPPTPMNTVSQPKPLSTPEISMPQIQLEAHDAKQPFETKPKLVQNPYEDFWDIQYQNWYDDWSFDISTSSSPLSENLYSLY</sequence>
<dbReference type="AlphaFoldDB" id="A0A1J4KQF3"/>
<feature type="compositionally biased region" description="Basic and acidic residues" evidence="5">
    <location>
        <begin position="114"/>
        <end position="132"/>
    </location>
</feature>
<dbReference type="PANTHER" id="PTHR46621:SF1">
    <property type="entry name" value="SNRNA-ACTIVATING PROTEIN COMPLEX SUBUNIT 4"/>
    <property type="match status" value="1"/>
</dbReference>
<evidence type="ECO:0000313" key="9">
    <source>
        <dbReference type="EMBL" id="OHT11918.1"/>
    </source>
</evidence>
<evidence type="ECO:0000259" key="6">
    <source>
        <dbReference type="PROSITE" id="PS50090"/>
    </source>
</evidence>
<feature type="compositionally biased region" description="Basic residues" evidence="5">
    <location>
        <begin position="143"/>
        <end position="157"/>
    </location>
</feature>
<dbReference type="GO" id="GO:0019185">
    <property type="term" value="C:snRNA-activating protein complex"/>
    <property type="evidence" value="ECO:0007669"/>
    <property type="project" value="TreeGrafter"/>
</dbReference>
<dbReference type="GO" id="GO:0001006">
    <property type="term" value="F:RNA polymerase III type 3 promoter sequence-specific DNA binding"/>
    <property type="evidence" value="ECO:0007669"/>
    <property type="project" value="TreeGrafter"/>
</dbReference>
<dbReference type="VEuPathDB" id="TrichDB:TRFO_18512"/>
<dbReference type="InterPro" id="IPR051575">
    <property type="entry name" value="Myb-like_DNA-bd"/>
</dbReference>
<reference evidence="9" key="1">
    <citation type="submission" date="2016-10" db="EMBL/GenBank/DDBJ databases">
        <authorList>
            <person name="Benchimol M."/>
            <person name="Almeida L.G."/>
            <person name="Vasconcelos A.T."/>
            <person name="Perreira-Neves A."/>
            <person name="Rosa I.A."/>
            <person name="Tasca T."/>
            <person name="Bogo M.R."/>
            <person name="de Souza W."/>
        </authorList>
    </citation>
    <scope>NUCLEOTIDE SEQUENCE [LARGE SCALE GENOMIC DNA]</scope>
    <source>
        <strain evidence="9">K</strain>
    </source>
</reference>
<feature type="domain" description="Myb-like" evidence="6">
    <location>
        <begin position="151"/>
        <end position="203"/>
    </location>
</feature>
<evidence type="ECO:0000256" key="3">
    <source>
        <dbReference type="ARBA" id="ARBA00023163"/>
    </source>
</evidence>
<gene>
    <name evidence="9" type="ORF">TRFO_18512</name>
</gene>
<evidence type="ECO:0000256" key="1">
    <source>
        <dbReference type="ARBA" id="ARBA00023015"/>
    </source>
</evidence>
<dbReference type="Gene3D" id="1.10.10.60">
    <property type="entry name" value="Homeodomain-like"/>
    <property type="match status" value="2"/>
</dbReference>
<comment type="caution">
    <text evidence="9">The sequence shown here is derived from an EMBL/GenBank/DDBJ whole genome shotgun (WGS) entry which is preliminary data.</text>
</comment>
<organism evidence="9 10">
    <name type="scientific">Tritrichomonas foetus</name>
    <dbReference type="NCBI Taxonomy" id="1144522"/>
    <lineage>
        <taxon>Eukaryota</taxon>
        <taxon>Metamonada</taxon>
        <taxon>Parabasalia</taxon>
        <taxon>Tritrichomonadida</taxon>
        <taxon>Tritrichomonadidae</taxon>
        <taxon>Tritrichomonas</taxon>
    </lineage>
</organism>
<keyword evidence="1" id="KW-0805">Transcription regulation</keyword>
<dbReference type="PROSITE" id="PS51293">
    <property type="entry name" value="SANT"/>
    <property type="match status" value="1"/>
</dbReference>
<dbReference type="GeneID" id="94834930"/>
<dbReference type="GO" id="GO:0042796">
    <property type="term" value="P:snRNA transcription by RNA polymerase III"/>
    <property type="evidence" value="ECO:0007669"/>
    <property type="project" value="TreeGrafter"/>
</dbReference>
<dbReference type="GO" id="GO:0042795">
    <property type="term" value="P:snRNA transcription by RNA polymerase II"/>
    <property type="evidence" value="ECO:0007669"/>
    <property type="project" value="TreeGrafter"/>
</dbReference>
<dbReference type="PROSITE" id="PS51294">
    <property type="entry name" value="HTH_MYB"/>
    <property type="match status" value="2"/>
</dbReference>
<dbReference type="Pfam" id="PF00249">
    <property type="entry name" value="Myb_DNA-binding"/>
    <property type="match status" value="2"/>
</dbReference>
<protein>
    <submittedName>
        <fullName evidence="9">Myb-like DNA-binding domain containing protein</fullName>
    </submittedName>
</protein>
<dbReference type="PANTHER" id="PTHR46621">
    <property type="entry name" value="SNRNA-ACTIVATING PROTEIN COMPLEX SUBUNIT 4"/>
    <property type="match status" value="1"/>
</dbReference>
<name>A0A1J4KQF3_9EUKA</name>
<accession>A0A1J4KQF3</accession>
<dbReference type="InterPro" id="IPR001005">
    <property type="entry name" value="SANT/Myb"/>
</dbReference>
<dbReference type="GO" id="GO:0000978">
    <property type="term" value="F:RNA polymerase II cis-regulatory region sequence-specific DNA binding"/>
    <property type="evidence" value="ECO:0007669"/>
    <property type="project" value="TreeGrafter"/>
</dbReference>
<dbReference type="SMART" id="SM00717">
    <property type="entry name" value="SANT"/>
    <property type="match status" value="2"/>
</dbReference>
<keyword evidence="4" id="KW-0539">Nucleus</keyword>
<dbReference type="SUPFAM" id="SSF46689">
    <property type="entry name" value="Homeodomain-like"/>
    <property type="match status" value="2"/>
</dbReference>
<keyword evidence="10" id="KW-1185">Reference proteome</keyword>
<feature type="domain" description="Myb-like" evidence="6">
    <location>
        <begin position="204"/>
        <end position="255"/>
    </location>
</feature>
<dbReference type="EMBL" id="MLAK01000576">
    <property type="protein sequence ID" value="OHT11918.1"/>
    <property type="molecule type" value="Genomic_DNA"/>
</dbReference>
<dbReference type="InterPro" id="IPR017884">
    <property type="entry name" value="SANT_dom"/>
</dbReference>
<proteinExistence type="predicted"/>
<keyword evidence="3" id="KW-0804">Transcription</keyword>
<dbReference type="CDD" id="cd00167">
    <property type="entry name" value="SANT"/>
    <property type="match status" value="2"/>
</dbReference>
<evidence type="ECO:0000259" key="8">
    <source>
        <dbReference type="PROSITE" id="PS51294"/>
    </source>
</evidence>
<feature type="domain" description="SANT" evidence="7">
    <location>
        <begin position="207"/>
        <end position="259"/>
    </location>
</feature>
<feature type="domain" description="HTH myb-type" evidence="8">
    <location>
        <begin position="158"/>
        <end position="199"/>
    </location>
</feature>
<dbReference type="InterPro" id="IPR009057">
    <property type="entry name" value="Homeodomain-like_sf"/>
</dbReference>
<feature type="region of interest" description="Disordered" evidence="5">
    <location>
        <begin position="100"/>
        <end position="159"/>
    </location>
</feature>
<evidence type="ECO:0000256" key="5">
    <source>
        <dbReference type="SAM" id="MobiDB-lite"/>
    </source>
</evidence>
<dbReference type="InterPro" id="IPR017930">
    <property type="entry name" value="Myb_dom"/>
</dbReference>
<dbReference type="PROSITE" id="PS50090">
    <property type="entry name" value="MYB_LIKE"/>
    <property type="match status" value="2"/>
</dbReference>
<dbReference type="Proteomes" id="UP000179807">
    <property type="component" value="Unassembled WGS sequence"/>
</dbReference>